<dbReference type="Gene3D" id="3.40.50.12780">
    <property type="entry name" value="N-terminal domain of ligase-like"/>
    <property type="match status" value="1"/>
</dbReference>
<dbReference type="RefSeq" id="WP_245827253.1">
    <property type="nucleotide sequence ID" value="NZ_FUKR01000022.1"/>
</dbReference>
<dbReference type="Proteomes" id="UP000196778">
    <property type="component" value="Unassembled WGS sequence"/>
</dbReference>
<dbReference type="Gene3D" id="3.30.300.30">
    <property type="match status" value="1"/>
</dbReference>
<feature type="domain" description="AMP-binding enzyme C-terminal" evidence="2">
    <location>
        <begin position="305"/>
        <end position="375"/>
    </location>
</feature>
<dbReference type="EMBL" id="FUKR01000022">
    <property type="protein sequence ID" value="SJN24462.1"/>
    <property type="molecule type" value="Genomic_DNA"/>
</dbReference>
<accession>A0A1R4IX86</accession>
<dbReference type="GO" id="GO:0008756">
    <property type="term" value="F:o-succinylbenzoate-CoA ligase activity"/>
    <property type="evidence" value="ECO:0007669"/>
    <property type="project" value="UniProtKB-EC"/>
</dbReference>
<gene>
    <name evidence="3" type="ORF">FM119_04240</name>
</gene>
<keyword evidence="3" id="KW-0436">Ligase</keyword>
<dbReference type="InterPro" id="IPR050237">
    <property type="entry name" value="ATP-dep_AMP-bd_enzyme"/>
</dbReference>
<protein>
    <submittedName>
        <fullName evidence="3">O-succinylbenzoic acid--CoA ligase</fullName>
        <ecNumber evidence="3">6.2.1.26</ecNumber>
    </submittedName>
</protein>
<proteinExistence type="predicted"/>
<dbReference type="EC" id="6.2.1.26" evidence="3"/>
<dbReference type="InterPro" id="IPR000873">
    <property type="entry name" value="AMP-dep_synth/lig_dom"/>
</dbReference>
<reference evidence="4" key="1">
    <citation type="submission" date="2017-02" db="EMBL/GenBank/DDBJ databases">
        <authorList>
            <person name="Dridi B."/>
        </authorList>
    </citation>
    <scope>NUCLEOTIDE SEQUENCE [LARGE SCALE GENOMIC DNA]</scope>
    <source>
        <strain evidence="4">EB411</strain>
    </source>
</reference>
<dbReference type="PANTHER" id="PTHR43767:SF1">
    <property type="entry name" value="NONRIBOSOMAL PEPTIDE SYNTHASE PES1 (EUROFUNG)-RELATED"/>
    <property type="match status" value="1"/>
</dbReference>
<dbReference type="SUPFAM" id="SSF56801">
    <property type="entry name" value="Acetyl-CoA synthetase-like"/>
    <property type="match status" value="1"/>
</dbReference>
<dbReference type="Pfam" id="PF00501">
    <property type="entry name" value="AMP-binding"/>
    <property type="match status" value="1"/>
</dbReference>
<feature type="domain" description="AMP-dependent synthetase/ligase" evidence="1">
    <location>
        <begin position="56"/>
        <end position="228"/>
    </location>
</feature>
<dbReference type="InterPro" id="IPR025110">
    <property type="entry name" value="AMP-bd_C"/>
</dbReference>
<evidence type="ECO:0000313" key="3">
    <source>
        <dbReference type="EMBL" id="SJN24462.1"/>
    </source>
</evidence>
<organism evidence="3 4">
    <name type="scientific">Mycetocola reblochoni REB411</name>
    <dbReference type="NCBI Taxonomy" id="1255698"/>
    <lineage>
        <taxon>Bacteria</taxon>
        <taxon>Bacillati</taxon>
        <taxon>Actinomycetota</taxon>
        <taxon>Actinomycetes</taxon>
        <taxon>Micrococcales</taxon>
        <taxon>Microbacteriaceae</taxon>
        <taxon>Mycetocola</taxon>
    </lineage>
</organism>
<keyword evidence="4" id="KW-1185">Reference proteome</keyword>
<dbReference type="AlphaFoldDB" id="A0A1R4IX86"/>
<dbReference type="PANTHER" id="PTHR43767">
    <property type="entry name" value="LONG-CHAIN-FATTY-ACID--COA LIGASE"/>
    <property type="match status" value="1"/>
</dbReference>
<evidence type="ECO:0000259" key="1">
    <source>
        <dbReference type="Pfam" id="PF00501"/>
    </source>
</evidence>
<dbReference type="Pfam" id="PF13193">
    <property type="entry name" value="AMP-binding_C"/>
    <property type="match status" value="1"/>
</dbReference>
<evidence type="ECO:0000313" key="4">
    <source>
        <dbReference type="Proteomes" id="UP000196778"/>
    </source>
</evidence>
<evidence type="ECO:0000259" key="2">
    <source>
        <dbReference type="Pfam" id="PF13193"/>
    </source>
</evidence>
<name>A0A1R4IX86_9MICO</name>
<dbReference type="InterPro" id="IPR045851">
    <property type="entry name" value="AMP-bd_C_sf"/>
</dbReference>
<sequence>MAVLDPLGGSRPLAEVAVGADDHARVSRLLAVALEGTGPALLPRAGEEQAMPVAGAPVAGGVADRIALVVETSGSTGYPKRVALSAGALRASHAASGRALGGPGQWLLALPPHYIAGVQVLIRSLLDGTEAVAAPQGPFRPDGFVAAAALLDPGVRHYTSLVPVQLSRLLDDEEGVAALTRFDGVVVGGQRLPLPLAERAAAVGVRLHRSYGSSETAGGCVYDGVPFDGVELSVADGEVAVGGAVLAEGYLGDPRLTAERFRGEGARRRYLTGDTGSIEGGVLGVSGRRDRVLVSGGTNVSLDRLEAVLRDRPGWDGVVVLARDDEQWGQVPVVVAAVDVDLAEARAIAAQAIGVAAQPAAVRRLDTVPMTASGKPDRVAIARLLAPAGPRH</sequence>
<dbReference type="InterPro" id="IPR042099">
    <property type="entry name" value="ANL_N_sf"/>
</dbReference>